<evidence type="ECO:0000259" key="3">
    <source>
        <dbReference type="Pfam" id="PF13458"/>
    </source>
</evidence>
<reference evidence="5" key="1">
    <citation type="submission" date="2016-10" db="EMBL/GenBank/DDBJ databases">
        <authorList>
            <person name="Varghese N."/>
            <person name="Submissions S."/>
        </authorList>
    </citation>
    <scope>NUCLEOTIDE SEQUENCE [LARGE SCALE GENOMIC DNA]</scope>
    <source>
        <strain evidence="5">LMG 24000</strain>
    </source>
</reference>
<comment type="similarity">
    <text evidence="1">Belongs to the leucine-binding protein family.</text>
</comment>
<dbReference type="Pfam" id="PF13458">
    <property type="entry name" value="Peripla_BP_6"/>
    <property type="match status" value="1"/>
</dbReference>
<proteinExistence type="inferred from homology"/>
<dbReference type="PANTHER" id="PTHR30483">
    <property type="entry name" value="LEUCINE-SPECIFIC-BINDING PROTEIN"/>
    <property type="match status" value="1"/>
</dbReference>
<dbReference type="OrthoDB" id="8766630at2"/>
<evidence type="ECO:0000313" key="5">
    <source>
        <dbReference type="Proteomes" id="UP000198638"/>
    </source>
</evidence>
<gene>
    <name evidence="4" type="ORF">SAMN05192564_106276</name>
</gene>
<dbReference type="Gene3D" id="3.40.50.2300">
    <property type="match status" value="2"/>
</dbReference>
<dbReference type="Proteomes" id="UP000198638">
    <property type="component" value="Unassembled WGS sequence"/>
</dbReference>
<dbReference type="InterPro" id="IPR051010">
    <property type="entry name" value="BCAA_transport"/>
</dbReference>
<dbReference type="CDD" id="cd20013">
    <property type="entry name" value="PBP1_RPA0985_benzoate-like"/>
    <property type="match status" value="1"/>
</dbReference>
<evidence type="ECO:0000256" key="2">
    <source>
        <dbReference type="ARBA" id="ARBA00022729"/>
    </source>
</evidence>
<dbReference type="SUPFAM" id="SSF53822">
    <property type="entry name" value="Periplasmic binding protein-like I"/>
    <property type="match status" value="1"/>
</dbReference>
<keyword evidence="2" id="KW-0732">Signal</keyword>
<evidence type="ECO:0000313" key="4">
    <source>
        <dbReference type="EMBL" id="SEB12194.1"/>
    </source>
</evidence>
<protein>
    <submittedName>
        <fullName evidence="4">Amino acid/amide ABC transporter substrate-binding protein, HAAT family</fullName>
    </submittedName>
</protein>
<dbReference type="RefSeq" id="WP_090535565.1">
    <property type="nucleotide sequence ID" value="NZ_FNRQ01000006.1"/>
</dbReference>
<accession>A0A1H4GRN2</accession>
<feature type="domain" description="Leucine-binding protein" evidence="3">
    <location>
        <begin position="30"/>
        <end position="371"/>
    </location>
</feature>
<dbReference type="InterPro" id="IPR028081">
    <property type="entry name" value="Leu-bd"/>
</dbReference>
<organism evidence="4 5">
    <name type="scientific">Paraburkholderia sartisoli</name>
    <dbReference type="NCBI Taxonomy" id="83784"/>
    <lineage>
        <taxon>Bacteria</taxon>
        <taxon>Pseudomonadati</taxon>
        <taxon>Pseudomonadota</taxon>
        <taxon>Betaproteobacteria</taxon>
        <taxon>Burkholderiales</taxon>
        <taxon>Burkholderiaceae</taxon>
        <taxon>Paraburkholderia</taxon>
    </lineage>
</organism>
<dbReference type="AlphaFoldDB" id="A0A1H4GRN2"/>
<dbReference type="InterPro" id="IPR028082">
    <property type="entry name" value="Peripla_BP_I"/>
</dbReference>
<dbReference type="STRING" id="83784.SAMN05192564_106276"/>
<dbReference type="EMBL" id="FNRQ01000006">
    <property type="protein sequence ID" value="SEB12194.1"/>
    <property type="molecule type" value="Genomic_DNA"/>
</dbReference>
<dbReference type="PANTHER" id="PTHR30483:SF6">
    <property type="entry name" value="PERIPLASMIC BINDING PROTEIN OF ABC TRANSPORTER FOR NATURAL AMINO ACIDS"/>
    <property type="match status" value="1"/>
</dbReference>
<name>A0A1H4GRN2_9BURK</name>
<keyword evidence="5" id="KW-1185">Reference proteome</keyword>
<evidence type="ECO:0000256" key="1">
    <source>
        <dbReference type="ARBA" id="ARBA00010062"/>
    </source>
</evidence>
<sequence>MIKPRMLIVAIGVCIGAFCLAVRAETTDVIRIGVIGPFSGPYAASGKQYRQGIEMYVQEHGSKVNGRDVQIIYRDVGGTSPAAAREIAQELILKDKVSMLGGFYLSPEASAVSSVITETRTPTVLFGASSPQVIRQSPYFVRVAATMWTSGVIAAEYGHKRSAKTAYTIVSDYSAGRDIEDAFKQKFTALGGRVIRSDRVPLNTVDYAAFAQRIADMKPDMVEMFLPAGTPAISFLKAMGDRGLLGGKLIVIGNNETDDPDLHLFPDSVIGTYTASNYATGVGNNVNEKLKSDLIAKYGPEAVPNFSMVGAYNGMELFYRMIAAQKGTMWNPDAAMSAVISYTWVSPSGPVKIGTDRNMTQNMFVRQVTKENGKLVNSVVSESEGVPDPWAVANPVH</sequence>